<dbReference type="OrthoDB" id="7208816at2"/>
<evidence type="ECO:0000259" key="3">
    <source>
        <dbReference type="Pfam" id="PF07167"/>
    </source>
</evidence>
<dbReference type="InterPro" id="IPR051321">
    <property type="entry name" value="PHA/PHB_synthase"/>
</dbReference>
<dbReference type="InterPro" id="IPR010941">
    <property type="entry name" value="PhaC_N"/>
</dbReference>
<dbReference type="EMBL" id="RAPF01000009">
    <property type="protein sequence ID" value="RKF18416.1"/>
    <property type="molecule type" value="Genomic_DNA"/>
</dbReference>
<feature type="domain" description="Poly-beta-hydroxybutyrate polymerase N-terminal" evidence="4">
    <location>
        <begin position="5"/>
        <end position="45"/>
    </location>
</feature>
<comment type="caution">
    <text evidence="5">The sequence shown here is derived from an EMBL/GenBank/DDBJ whole genome shotgun (WGS) entry which is preliminary data.</text>
</comment>
<keyword evidence="6" id="KW-1185">Reference proteome</keyword>
<dbReference type="Proteomes" id="UP000284395">
    <property type="component" value="Unassembled WGS sequence"/>
</dbReference>
<evidence type="ECO:0000256" key="1">
    <source>
        <dbReference type="ARBA" id="ARBA00022679"/>
    </source>
</evidence>
<dbReference type="PANTHER" id="PTHR36837">
    <property type="entry name" value="POLY(3-HYDROXYALKANOATE) POLYMERASE SUBUNIT PHAC"/>
    <property type="match status" value="1"/>
</dbReference>
<dbReference type="GO" id="GO:0042619">
    <property type="term" value="P:poly-hydroxybutyrate biosynthetic process"/>
    <property type="evidence" value="ECO:0007669"/>
    <property type="project" value="InterPro"/>
</dbReference>
<protein>
    <submittedName>
        <fullName evidence="5">Alpha/beta fold hydrolase</fullName>
    </submittedName>
</protein>
<reference evidence="5 6" key="1">
    <citation type="submission" date="2018-09" db="EMBL/GenBank/DDBJ databases">
        <title>Altererythrobacter spongiae sp. nov., isolated from a marine sponge.</title>
        <authorList>
            <person name="Zhuang L."/>
            <person name="Luo L."/>
        </authorList>
    </citation>
    <scope>NUCLEOTIDE SEQUENCE [LARGE SCALE GENOMIC DNA]</scope>
    <source>
        <strain evidence="5 6">HN-Y73</strain>
    </source>
</reference>
<sequence length="573" mass="64675">MDGVAETIDRATSAMIAQFTKGLSPATVAYAFSDWALHLALSPGKQMQLGQKALRKQTRMIDYMMRCCAQQDADPAIDPLPQDKRFNDPAWKEQPFNWIAQAFLLNQQWWDAATTGVKGVNHHHEDMVEFTTRQILDMLAPTNFLATNPVLQQKIVETKGQCLIDGFQHLIEDMQRNLRGEPPMGAEKFKPGDTVATAKGKIVYRNRLIELIQYEPTTEKVRPEPVLIVPAWIMKYYILDLSPHNSLVKWLTDQGFTVFMISWHNPDADDRDLSMESYRLLGPMAAIDAVTKITGSSKLHAMGYCLGGTLLSITAATMARDHDDRLASITLLAAQTEFSEPGELGLFIDEGQLNMLESMMWSQGYLDSSQMGGAFQMLRSNDLIWSHVLNTYMMGERDPMFDLMAWNADGTRMPYAMHSQYLRRLFLEDQLAEGKYEVEGREITLSSIHQPIFVVSTERDHVAPWHSVHKIHLLTGTELTFVLTSGGHNAGIVSEPGHKHRSFHILTRQPDGPSYGADEWVSHAKYQEGSWWIEWGKWLENRSGTPVAPPSMGAPDKGYPPLHDAPGYYVLEH</sequence>
<dbReference type="AlphaFoldDB" id="A0A420ECL6"/>
<dbReference type="PANTHER" id="PTHR36837:SF5">
    <property type="entry name" value="POLY-3-HYDROXYBUTYRATE SYNTHASE"/>
    <property type="match status" value="1"/>
</dbReference>
<evidence type="ECO:0000256" key="2">
    <source>
        <dbReference type="ARBA" id="ARBA00023315"/>
    </source>
</evidence>
<name>A0A420ECL6_9SPHN</name>
<gene>
    <name evidence="5" type="ORF">D6851_14760</name>
</gene>
<dbReference type="Gene3D" id="3.40.50.1820">
    <property type="entry name" value="alpha/beta hydrolase"/>
    <property type="match status" value="1"/>
</dbReference>
<dbReference type="GO" id="GO:0016787">
    <property type="term" value="F:hydrolase activity"/>
    <property type="evidence" value="ECO:0007669"/>
    <property type="project" value="UniProtKB-KW"/>
</dbReference>
<dbReference type="SUPFAM" id="SSF53474">
    <property type="entry name" value="alpha/beta-Hydrolases"/>
    <property type="match status" value="1"/>
</dbReference>
<evidence type="ECO:0000313" key="5">
    <source>
        <dbReference type="EMBL" id="RKF18416.1"/>
    </source>
</evidence>
<dbReference type="InterPro" id="IPR029058">
    <property type="entry name" value="AB_hydrolase_fold"/>
</dbReference>
<keyword evidence="2" id="KW-0012">Acyltransferase</keyword>
<dbReference type="Pfam" id="PF07167">
    <property type="entry name" value="PhaC_N"/>
    <property type="match status" value="1"/>
</dbReference>
<keyword evidence="1" id="KW-0808">Transferase</keyword>
<proteinExistence type="predicted"/>
<organism evidence="5 6">
    <name type="scientific">Altericroceibacterium spongiae</name>
    <dbReference type="NCBI Taxonomy" id="2320269"/>
    <lineage>
        <taxon>Bacteria</taxon>
        <taxon>Pseudomonadati</taxon>
        <taxon>Pseudomonadota</taxon>
        <taxon>Alphaproteobacteria</taxon>
        <taxon>Sphingomonadales</taxon>
        <taxon>Erythrobacteraceae</taxon>
        <taxon>Altericroceibacterium</taxon>
    </lineage>
</organism>
<feature type="domain" description="Poly-beta-hydroxybutyrate polymerase N-terminal" evidence="3">
    <location>
        <begin position="82"/>
        <end position="251"/>
    </location>
</feature>
<keyword evidence="5" id="KW-0378">Hydrolase</keyword>
<dbReference type="InterPro" id="IPR022211">
    <property type="entry name" value="PHBC_N"/>
</dbReference>
<dbReference type="GO" id="GO:0016746">
    <property type="term" value="F:acyltransferase activity"/>
    <property type="evidence" value="ECO:0007669"/>
    <property type="project" value="UniProtKB-KW"/>
</dbReference>
<accession>A0A420ECL6</accession>
<evidence type="ECO:0000259" key="4">
    <source>
        <dbReference type="Pfam" id="PF12551"/>
    </source>
</evidence>
<evidence type="ECO:0000313" key="6">
    <source>
        <dbReference type="Proteomes" id="UP000284395"/>
    </source>
</evidence>
<dbReference type="Pfam" id="PF12551">
    <property type="entry name" value="PHBC_N"/>
    <property type="match status" value="1"/>
</dbReference>